<evidence type="ECO:0000256" key="6">
    <source>
        <dbReference type="ARBA" id="ARBA00022679"/>
    </source>
</evidence>
<name>A0A061B4Q4_CYBFA</name>
<evidence type="ECO:0000256" key="5">
    <source>
        <dbReference type="ARBA" id="ARBA00013220"/>
    </source>
</evidence>
<comment type="similarity">
    <text evidence="4">Belongs to the class-II pyridoxal-phosphate-dependent aminotransferase family.</text>
</comment>
<keyword evidence="6" id="KW-0808">Transferase</keyword>
<organism evidence="12">
    <name type="scientific">Cyberlindnera fabianii</name>
    <name type="common">Yeast</name>
    <name type="synonym">Hansenula fabianii</name>
    <dbReference type="NCBI Taxonomy" id="36022"/>
    <lineage>
        <taxon>Eukaryota</taxon>
        <taxon>Fungi</taxon>
        <taxon>Dikarya</taxon>
        <taxon>Ascomycota</taxon>
        <taxon>Saccharomycotina</taxon>
        <taxon>Saccharomycetes</taxon>
        <taxon>Phaffomycetales</taxon>
        <taxon>Phaffomycetaceae</taxon>
        <taxon>Cyberlindnera</taxon>
    </lineage>
</organism>
<comment type="cofactor">
    <cofactor evidence="1">
        <name>pyridoxal 5'-phosphate</name>
        <dbReference type="ChEBI" id="CHEBI:597326"/>
    </cofactor>
</comment>
<evidence type="ECO:0000256" key="2">
    <source>
        <dbReference type="ARBA" id="ARBA00004760"/>
    </source>
</evidence>
<keyword evidence="7" id="KW-0663">Pyridoxal phosphate</keyword>
<evidence type="ECO:0000256" key="10">
    <source>
        <dbReference type="ARBA" id="ARBA00023315"/>
    </source>
</evidence>
<dbReference type="Gene3D" id="3.90.1150.10">
    <property type="entry name" value="Aspartate Aminotransferase, domain 1"/>
    <property type="match status" value="1"/>
</dbReference>
<evidence type="ECO:0000256" key="3">
    <source>
        <dbReference type="ARBA" id="ARBA00004991"/>
    </source>
</evidence>
<evidence type="ECO:0000313" key="12">
    <source>
        <dbReference type="EMBL" id="CDR44931.1"/>
    </source>
</evidence>
<protein>
    <recommendedName>
        <fullName evidence="5">serine C-palmitoyltransferase</fullName>
        <ecNumber evidence="5">2.3.1.50</ecNumber>
    </recommendedName>
</protein>
<dbReference type="GO" id="GO:0016020">
    <property type="term" value="C:membrane"/>
    <property type="evidence" value="ECO:0007669"/>
    <property type="project" value="GOC"/>
</dbReference>
<dbReference type="InterPro" id="IPR050087">
    <property type="entry name" value="AON_synthase_class-II"/>
</dbReference>
<evidence type="ECO:0000256" key="9">
    <source>
        <dbReference type="ARBA" id="ARBA00023098"/>
    </source>
</evidence>
<evidence type="ECO:0000256" key="7">
    <source>
        <dbReference type="ARBA" id="ARBA00022898"/>
    </source>
</evidence>
<dbReference type="VEuPathDB" id="FungiDB:BON22_1444"/>
<dbReference type="PANTHER" id="PTHR13693:SF2">
    <property type="entry name" value="SERINE PALMITOYLTRANSFERASE 1"/>
    <property type="match status" value="1"/>
</dbReference>
<reference evidence="12" key="1">
    <citation type="journal article" date="2014" name="Genome Announc.">
        <title>Genome sequence of the yeast Cyberlindnera fabianii (Hansenula fabianii).</title>
        <authorList>
            <person name="Freel K.C."/>
            <person name="Sarilar V."/>
            <person name="Neuveglise C."/>
            <person name="Devillers H."/>
            <person name="Friedrich A."/>
            <person name="Schacherer J."/>
        </authorList>
    </citation>
    <scope>NUCLEOTIDE SEQUENCE</scope>
    <source>
        <strain evidence="12">YJS4271</strain>
    </source>
</reference>
<dbReference type="GO" id="GO:0004758">
    <property type="term" value="F:serine C-palmitoyltransferase activity"/>
    <property type="evidence" value="ECO:0007669"/>
    <property type="project" value="TreeGrafter"/>
</dbReference>
<sequence>MSSTNVTIHDILATVGATIETALHHTVPYVEAVPGGPIVVRYIRSSHRDDPVRTILELALLVFAIRYFTTSRSSVKKKDFVKLSEREIDDLVDDWEPEPLVVAVDEKEQWKLDALRTVEGAVASHIKLEGDESTLINAASLNFLDLGLDKQMITNSKETIRNTGVGACGPPNFYGNQDIHVKLENDLAKFFGAEGAVLYGQDFTTAGSVLPSFLKRGDYIVCDSSCNLAIQKALSLTRSNVFWFKHNDYEDLEKILKDLKKEYFKNEKPISRKFIITEGLFATVGDSPDLSKLAELKEKYKFRLFIDETLSAGVLGKTGRGLAEMYNIPRSKIDITICSMANAFCSSGAFCVGDSVMTYHQRIGSLAYCFSASLPPYTARATSTALDIIDQQIDPKTGESKIVKTLRSKSALLHKLFTSDKTLAKLVKITSTPESAILHMFIAPELREKLGLPLAYTGSGSEMELRNRKGVSDKLIDSLNNEEYLLQEIIYGAQEHGVVIARSTYTWSQEIAPLIPGLKISVNAGLTDKDVEKVHKVVSKEVVKSLKGLTAKKLESIVAI</sequence>
<dbReference type="GO" id="GO:0046513">
    <property type="term" value="P:ceramide biosynthetic process"/>
    <property type="evidence" value="ECO:0007669"/>
    <property type="project" value="TreeGrafter"/>
</dbReference>
<dbReference type="GO" id="GO:0005783">
    <property type="term" value="C:endoplasmic reticulum"/>
    <property type="evidence" value="ECO:0007669"/>
    <property type="project" value="TreeGrafter"/>
</dbReference>
<dbReference type="PANTHER" id="PTHR13693">
    <property type="entry name" value="CLASS II AMINOTRANSFERASE/8-AMINO-7-OXONONANOATE SYNTHASE"/>
    <property type="match status" value="1"/>
</dbReference>
<evidence type="ECO:0000256" key="4">
    <source>
        <dbReference type="ARBA" id="ARBA00008392"/>
    </source>
</evidence>
<keyword evidence="9" id="KW-0443">Lipid metabolism</keyword>
<proteinExistence type="inferred from homology"/>
<dbReference type="InterPro" id="IPR015422">
    <property type="entry name" value="PyrdxlP-dep_Trfase_small"/>
</dbReference>
<dbReference type="OrthoDB" id="3168162at2759"/>
<dbReference type="EMBL" id="LK052901">
    <property type="protein sequence ID" value="CDR44931.1"/>
    <property type="molecule type" value="Genomic_DNA"/>
</dbReference>
<dbReference type="PhylomeDB" id="A0A061B4Q4"/>
<keyword evidence="10" id="KW-0012">Acyltransferase</keyword>
<keyword evidence="8" id="KW-0746">Sphingolipid metabolism</keyword>
<dbReference type="InterPro" id="IPR015421">
    <property type="entry name" value="PyrdxlP-dep_Trfase_major"/>
</dbReference>
<comment type="pathway">
    <text evidence="2">Lipid metabolism; sphingolipid metabolism.</text>
</comment>
<dbReference type="InterPro" id="IPR015424">
    <property type="entry name" value="PyrdxlP-dep_Trfase"/>
</dbReference>
<dbReference type="EC" id="2.3.1.50" evidence="5"/>
<gene>
    <name evidence="12" type="ORF">CYFA0S_16e00188g</name>
</gene>
<feature type="domain" description="Aminotransferase class I/classII large" evidence="11">
    <location>
        <begin position="155"/>
        <end position="534"/>
    </location>
</feature>
<accession>A0A061B4Q4</accession>
<dbReference type="GO" id="GO:0046512">
    <property type="term" value="P:sphingosine biosynthetic process"/>
    <property type="evidence" value="ECO:0007669"/>
    <property type="project" value="TreeGrafter"/>
</dbReference>
<dbReference type="SUPFAM" id="SSF53383">
    <property type="entry name" value="PLP-dependent transferases"/>
    <property type="match status" value="1"/>
</dbReference>
<dbReference type="InterPro" id="IPR004839">
    <property type="entry name" value="Aminotransferase_I/II_large"/>
</dbReference>
<evidence type="ECO:0000256" key="1">
    <source>
        <dbReference type="ARBA" id="ARBA00001933"/>
    </source>
</evidence>
<evidence type="ECO:0000256" key="8">
    <source>
        <dbReference type="ARBA" id="ARBA00022919"/>
    </source>
</evidence>
<comment type="pathway">
    <text evidence="3">Sphingolipid metabolism.</text>
</comment>
<evidence type="ECO:0000259" key="11">
    <source>
        <dbReference type="Pfam" id="PF00155"/>
    </source>
</evidence>
<dbReference type="Gene3D" id="3.40.640.10">
    <property type="entry name" value="Type I PLP-dependent aspartate aminotransferase-like (Major domain)"/>
    <property type="match status" value="1"/>
</dbReference>
<dbReference type="Pfam" id="PF00155">
    <property type="entry name" value="Aminotran_1_2"/>
    <property type="match status" value="1"/>
</dbReference>
<dbReference type="AlphaFoldDB" id="A0A061B4Q4"/>
<dbReference type="GO" id="GO:0030170">
    <property type="term" value="F:pyridoxal phosphate binding"/>
    <property type="evidence" value="ECO:0007669"/>
    <property type="project" value="InterPro"/>
</dbReference>